<evidence type="ECO:0000256" key="1">
    <source>
        <dbReference type="SAM" id="SignalP"/>
    </source>
</evidence>
<name>A0A1Z4KN17_ANAVA</name>
<reference evidence="2 3" key="1">
    <citation type="submission" date="2017-06" db="EMBL/GenBank/DDBJ databases">
        <title>Genome sequencing of cyanobaciteial culture collection at National Institute for Environmental Studies (NIES).</title>
        <authorList>
            <person name="Hirose Y."/>
            <person name="Shimura Y."/>
            <person name="Fujisawa T."/>
            <person name="Nakamura Y."/>
            <person name="Kawachi M."/>
        </authorList>
    </citation>
    <scope>NUCLEOTIDE SEQUENCE [LARGE SCALE GENOMIC DNA]</scope>
    <source>
        <strain evidence="2 3">NIES-23</strain>
    </source>
</reference>
<dbReference type="PROSITE" id="PS51257">
    <property type="entry name" value="PROKAR_LIPOPROTEIN"/>
    <property type="match status" value="1"/>
</dbReference>
<dbReference type="Pfam" id="PF02643">
    <property type="entry name" value="DUF192"/>
    <property type="match status" value="1"/>
</dbReference>
<dbReference type="InterPro" id="IPR003795">
    <property type="entry name" value="DUF192"/>
</dbReference>
<dbReference type="PANTHER" id="PTHR37953:SF1">
    <property type="entry name" value="UPF0127 PROTEIN MJ1496"/>
    <property type="match status" value="1"/>
</dbReference>
<evidence type="ECO:0000313" key="2">
    <source>
        <dbReference type="EMBL" id="BAY70356.1"/>
    </source>
</evidence>
<proteinExistence type="predicted"/>
<accession>A0A1Z4KN17</accession>
<sequence length="173" mass="18824">MMRWLSLIPMLLSILLMACSSQTTAETPTDTASSPPALVVNSGQTLPISAKATVPNGTTIELEVAKTQEQQQMGLMYRPALPDNRGMLFPFSSPQPARFWMKNVPVALDMVFLQKGVVKYIQAAAPPCPSEPCPNYGPDVLIDAVIELRAGRAAELNLQPGNSIKIEFLNNRN</sequence>
<dbReference type="InterPro" id="IPR038695">
    <property type="entry name" value="Saro_0823-like_sf"/>
</dbReference>
<dbReference type="Gene3D" id="2.60.120.1140">
    <property type="entry name" value="Protein of unknown function DUF192"/>
    <property type="match status" value="1"/>
</dbReference>
<dbReference type="Proteomes" id="UP000217507">
    <property type="component" value="Chromosome"/>
</dbReference>
<dbReference type="AlphaFoldDB" id="A0A1Z4KN17"/>
<keyword evidence="1" id="KW-0732">Signal</keyword>
<organism evidence="2 3">
    <name type="scientific">Trichormus variabilis NIES-23</name>
    <dbReference type="NCBI Taxonomy" id="1973479"/>
    <lineage>
        <taxon>Bacteria</taxon>
        <taxon>Bacillati</taxon>
        <taxon>Cyanobacteriota</taxon>
        <taxon>Cyanophyceae</taxon>
        <taxon>Nostocales</taxon>
        <taxon>Nostocaceae</taxon>
        <taxon>Trichormus</taxon>
    </lineage>
</organism>
<dbReference type="PANTHER" id="PTHR37953">
    <property type="entry name" value="UPF0127 PROTEIN MJ1496"/>
    <property type="match status" value="1"/>
</dbReference>
<dbReference type="EMBL" id="AP018216">
    <property type="protein sequence ID" value="BAY70356.1"/>
    <property type="molecule type" value="Genomic_DNA"/>
</dbReference>
<feature type="chain" id="PRO_5011113511" description="DUF192 domain-containing protein" evidence="1">
    <location>
        <begin position="26"/>
        <end position="173"/>
    </location>
</feature>
<feature type="signal peptide" evidence="1">
    <location>
        <begin position="1"/>
        <end position="25"/>
    </location>
</feature>
<protein>
    <recommendedName>
        <fullName evidence="4">DUF192 domain-containing protein</fullName>
    </recommendedName>
</protein>
<evidence type="ECO:0008006" key="4">
    <source>
        <dbReference type="Google" id="ProtNLM"/>
    </source>
</evidence>
<gene>
    <name evidence="2" type="ORF">NIES23_31600</name>
</gene>
<evidence type="ECO:0000313" key="3">
    <source>
        <dbReference type="Proteomes" id="UP000217507"/>
    </source>
</evidence>